<evidence type="ECO:0000259" key="3">
    <source>
        <dbReference type="Pfam" id="PF20237"/>
    </source>
</evidence>
<gene>
    <name evidence="4" type="ORF">GCG54_00001613</name>
</gene>
<keyword evidence="2" id="KW-0812">Transmembrane</keyword>
<evidence type="ECO:0000313" key="5">
    <source>
        <dbReference type="Proteomes" id="UP000613401"/>
    </source>
</evidence>
<feature type="region of interest" description="Disordered" evidence="1">
    <location>
        <begin position="131"/>
        <end position="158"/>
    </location>
</feature>
<feature type="transmembrane region" description="Helical" evidence="2">
    <location>
        <begin position="359"/>
        <end position="379"/>
    </location>
</feature>
<sequence>MTTHCNDPEAAHGENSIPATTLESPENLNIRSILRKWGLYPQPADTSQNPGNPTNGPSLEPVYSREINRYPEGLPRQAAEQEAFEGTAIHRKFGNLLQRCLLDYQYRLSALAKKLLELDLQMAATRAPGGLAEAPENARDIEDGTDTGEVPGNEALFSSEKQDDILPQKISQVLEEIWPLLNSYYQMLSNERALSLFHEVQEPEFWNRYYKIEDDGYLNEEEMEYLRYPEDFISTATDPLWPTIAVWMHILPKWLMLVSFQGQQSFSTEVLLTFRVGSKFLFKDDGTEKQKFASALGMGRMKMFIKCILSLTYAIFILLPILFLYIFPGMGRLGAACLVAGSTVLFIAMMAGHQGTTRPVIFVGACTYVAVLFAVLSSLQGR</sequence>
<comment type="caution">
    <text evidence="4">The sequence shown here is derived from an EMBL/GenBank/DDBJ whole genome shotgun (WGS) entry which is preliminary data.</text>
</comment>
<feature type="compositionally biased region" description="Basic and acidic residues" evidence="1">
    <location>
        <begin position="1"/>
        <end position="12"/>
    </location>
</feature>
<feature type="transmembrane region" description="Helical" evidence="2">
    <location>
        <begin position="307"/>
        <end position="327"/>
    </location>
</feature>
<keyword evidence="2" id="KW-1133">Transmembrane helix</keyword>
<keyword evidence="5" id="KW-1185">Reference proteome</keyword>
<feature type="transmembrane region" description="Helical" evidence="2">
    <location>
        <begin position="333"/>
        <end position="352"/>
    </location>
</feature>
<dbReference type="InterPro" id="IPR046529">
    <property type="entry name" value="DUF6594"/>
</dbReference>
<evidence type="ECO:0000256" key="1">
    <source>
        <dbReference type="SAM" id="MobiDB-lite"/>
    </source>
</evidence>
<feature type="domain" description="DUF6594" evidence="3">
    <location>
        <begin position="75"/>
        <end position="372"/>
    </location>
</feature>
<dbReference type="PANTHER" id="PTHR34502">
    <property type="entry name" value="DUF6594 DOMAIN-CONTAINING PROTEIN-RELATED"/>
    <property type="match status" value="1"/>
</dbReference>
<feature type="region of interest" description="Disordered" evidence="1">
    <location>
        <begin position="41"/>
        <end position="61"/>
    </location>
</feature>
<reference evidence="4" key="1">
    <citation type="journal article" date="2020" name="Phytopathology">
        <title>Genome sequence and comparative analysis of Colletotrichum gloeosporioides isolated from Liriodendron leaves.</title>
        <authorList>
            <person name="Fu F.F."/>
            <person name="Hao Z."/>
            <person name="Wang P."/>
            <person name="Lu Y."/>
            <person name="Xue L.J."/>
            <person name="Wei G."/>
            <person name="Tian Y."/>
            <person name="Baishi H."/>
            <person name="Xu H."/>
            <person name="Shi J."/>
            <person name="Cheng T."/>
            <person name="Wang G."/>
            <person name="Yi Y."/>
            <person name="Chen J."/>
        </authorList>
    </citation>
    <scope>NUCLEOTIDE SEQUENCE</scope>
    <source>
        <strain evidence="4">Lc1</strain>
    </source>
</reference>
<dbReference type="EMBL" id="WVTB01000007">
    <property type="protein sequence ID" value="KAF3811297.1"/>
    <property type="molecule type" value="Genomic_DNA"/>
</dbReference>
<evidence type="ECO:0000313" key="4">
    <source>
        <dbReference type="EMBL" id="KAF3811297.1"/>
    </source>
</evidence>
<name>A0A8H4CWI8_COLGL</name>
<keyword evidence="2" id="KW-0472">Membrane</keyword>
<dbReference type="AlphaFoldDB" id="A0A8H4CWI8"/>
<dbReference type="Proteomes" id="UP000613401">
    <property type="component" value="Unassembled WGS sequence"/>
</dbReference>
<dbReference type="Pfam" id="PF20237">
    <property type="entry name" value="DUF6594"/>
    <property type="match status" value="1"/>
</dbReference>
<reference evidence="4" key="2">
    <citation type="submission" date="2020-03" db="EMBL/GenBank/DDBJ databases">
        <authorList>
            <person name="Fu F.-F."/>
            <person name="Chen J."/>
        </authorList>
    </citation>
    <scope>NUCLEOTIDE SEQUENCE</scope>
    <source>
        <strain evidence="4">Lc1</strain>
    </source>
</reference>
<dbReference type="GeneID" id="69008782"/>
<dbReference type="PANTHER" id="PTHR34502:SF3">
    <property type="entry name" value="DUF6594 DOMAIN-CONTAINING PROTEIN"/>
    <property type="match status" value="1"/>
</dbReference>
<organism evidence="4 5">
    <name type="scientific">Colletotrichum gloeosporioides</name>
    <name type="common">Anthracnose fungus</name>
    <name type="synonym">Glomerella cingulata</name>
    <dbReference type="NCBI Taxonomy" id="474922"/>
    <lineage>
        <taxon>Eukaryota</taxon>
        <taxon>Fungi</taxon>
        <taxon>Dikarya</taxon>
        <taxon>Ascomycota</taxon>
        <taxon>Pezizomycotina</taxon>
        <taxon>Sordariomycetes</taxon>
        <taxon>Hypocreomycetidae</taxon>
        <taxon>Glomerellales</taxon>
        <taxon>Glomerellaceae</taxon>
        <taxon>Colletotrichum</taxon>
        <taxon>Colletotrichum gloeosporioides species complex</taxon>
    </lineage>
</organism>
<proteinExistence type="predicted"/>
<accession>A0A8H4CWI8</accession>
<feature type="region of interest" description="Disordered" evidence="1">
    <location>
        <begin position="1"/>
        <end position="24"/>
    </location>
</feature>
<protein>
    <recommendedName>
        <fullName evidence="3">DUF6594 domain-containing protein</fullName>
    </recommendedName>
</protein>
<dbReference type="RefSeq" id="XP_045270456.1">
    <property type="nucleotide sequence ID" value="XM_045401727.1"/>
</dbReference>
<feature type="compositionally biased region" description="Polar residues" evidence="1">
    <location>
        <begin position="44"/>
        <end position="57"/>
    </location>
</feature>
<evidence type="ECO:0000256" key="2">
    <source>
        <dbReference type="SAM" id="Phobius"/>
    </source>
</evidence>